<comment type="subcellular location">
    <subcellularLocation>
        <location evidence="6">Cell membrane</location>
        <topology evidence="6">Peripheral membrane protein</topology>
    </subcellularLocation>
</comment>
<dbReference type="Pfam" id="PF01992">
    <property type="entry name" value="vATP-synt_AC39"/>
    <property type="match status" value="1"/>
</dbReference>
<dbReference type="InterPro" id="IPR050873">
    <property type="entry name" value="V-ATPase_V0D/AC39_subunit"/>
</dbReference>
<gene>
    <name evidence="6 7" type="primary">atpC</name>
    <name evidence="7" type="ORF">EGLMOMJH_00042</name>
</gene>
<dbReference type="NCBIfam" id="NF002268">
    <property type="entry name" value="PRK01198.1-4"/>
    <property type="match status" value="1"/>
</dbReference>
<dbReference type="PANTHER" id="PTHR38682:SF1">
    <property type="entry name" value="V-TYPE ATP SYNTHASE SUBUNIT C"/>
    <property type="match status" value="1"/>
</dbReference>
<dbReference type="GO" id="GO:0005886">
    <property type="term" value="C:plasma membrane"/>
    <property type="evidence" value="ECO:0007669"/>
    <property type="project" value="UniProtKB-SubCell"/>
</dbReference>
<dbReference type="GO" id="GO:0046961">
    <property type="term" value="F:proton-transporting ATPase activity, rotational mechanism"/>
    <property type="evidence" value="ECO:0007669"/>
    <property type="project" value="InterPro"/>
</dbReference>
<comment type="function">
    <text evidence="6">Component of the A-type ATP synthase that produces ATP from ADP in the presence of a proton gradient across the membrane.</text>
</comment>
<keyword evidence="6" id="KW-1003">Cell membrane</keyword>
<dbReference type="PANTHER" id="PTHR38682">
    <property type="entry name" value="V-TYPE ATP SYNTHASE SUBUNIT C"/>
    <property type="match status" value="1"/>
</dbReference>
<evidence type="ECO:0000256" key="2">
    <source>
        <dbReference type="ARBA" id="ARBA00022448"/>
    </source>
</evidence>
<dbReference type="SUPFAM" id="SSF103486">
    <property type="entry name" value="V-type ATP synthase subunit C"/>
    <property type="match status" value="1"/>
</dbReference>
<accession>A0A7G9YR69</accession>
<dbReference type="InterPro" id="IPR036079">
    <property type="entry name" value="ATPase_csu/dsu_sf"/>
</dbReference>
<dbReference type="GO" id="GO:0033179">
    <property type="term" value="C:proton-transporting V-type ATPase, V0 domain"/>
    <property type="evidence" value="ECO:0007669"/>
    <property type="project" value="InterPro"/>
</dbReference>
<keyword evidence="4 6" id="KW-0406">Ion transport</keyword>
<dbReference type="GO" id="GO:0005524">
    <property type="term" value="F:ATP binding"/>
    <property type="evidence" value="ECO:0007669"/>
    <property type="project" value="UniProtKB-UniRule"/>
</dbReference>
<evidence type="ECO:0000256" key="6">
    <source>
        <dbReference type="HAMAP-Rule" id="MF_00314"/>
    </source>
</evidence>
<dbReference type="HAMAP" id="MF_00314">
    <property type="entry name" value="ATP_synth_C_arch"/>
    <property type="match status" value="1"/>
</dbReference>
<reference evidence="7" key="1">
    <citation type="submission" date="2020-06" db="EMBL/GenBank/DDBJ databases">
        <title>Unique genomic features of the anaerobic methanotrophic archaea.</title>
        <authorList>
            <person name="Chadwick G.L."/>
            <person name="Skennerton C.T."/>
            <person name="Laso-Perez R."/>
            <person name="Leu A.O."/>
            <person name="Speth D.R."/>
            <person name="Yu H."/>
            <person name="Morgan-Lang C."/>
            <person name="Hatzenpichler R."/>
            <person name="Goudeau D."/>
            <person name="Malmstrom R."/>
            <person name="Brazelton W.J."/>
            <person name="Woyke T."/>
            <person name="Hallam S.J."/>
            <person name="Tyson G.W."/>
            <person name="Wegener G."/>
            <person name="Boetius A."/>
            <person name="Orphan V."/>
        </authorList>
    </citation>
    <scope>NUCLEOTIDE SEQUENCE</scope>
</reference>
<dbReference type="Gene3D" id="1.20.1690.10">
    <property type="entry name" value="V-type ATP synthase subunit C domain"/>
    <property type="match status" value="2"/>
</dbReference>
<dbReference type="InterPro" id="IPR035067">
    <property type="entry name" value="V-type_ATPase_csu/dsu"/>
</dbReference>
<dbReference type="GO" id="GO:0046933">
    <property type="term" value="F:proton-transporting ATP synthase activity, rotational mechanism"/>
    <property type="evidence" value="ECO:0007669"/>
    <property type="project" value="UniProtKB-UniRule"/>
</dbReference>
<protein>
    <recommendedName>
        <fullName evidence="6">A-type ATP synthase subunit C</fullName>
    </recommendedName>
</protein>
<dbReference type="InterPro" id="IPR002843">
    <property type="entry name" value="ATPase_V0-cplx_csu/dsu"/>
</dbReference>
<proteinExistence type="inferred from homology"/>
<evidence type="ECO:0000256" key="3">
    <source>
        <dbReference type="ARBA" id="ARBA00022781"/>
    </source>
</evidence>
<dbReference type="GO" id="GO:0042777">
    <property type="term" value="P:proton motive force-driven plasma membrane ATP synthesis"/>
    <property type="evidence" value="ECO:0007669"/>
    <property type="project" value="UniProtKB-UniRule"/>
</dbReference>
<dbReference type="EMBL" id="MT631437">
    <property type="protein sequence ID" value="QNO50503.1"/>
    <property type="molecule type" value="Genomic_DNA"/>
</dbReference>
<dbReference type="NCBIfam" id="TIGR02923">
    <property type="entry name" value="AhaC"/>
    <property type="match status" value="1"/>
</dbReference>
<organism evidence="7">
    <name type="scientific">Candidatus Methanogaster sp. ANME-2c ERB4</name>
    <dbReference type="NCBI Taxonomy" id="2759911"/>
    <lineage>
        <taxon>Archaea</taxon>
        <taxon>Methanobacteriati</taxon>
        <taxon>Methanobacteriota</taxon>
        <taxon>Stenosarchaea group</taxon>
        <taxon>Methanomicrobia</taxon>
        <taxon>Methanosarcinales</taxon>
        <taxon>ANME-2 cluster</taxon>
        <taxon>Candidatus Methanogasteraceae</taxon>
        <taxon>Candidatus Methanogaster</taxon>
    </lineage>
</organism>
<keyword evidence="2 6" id="KW-0813">Transport</keyword>
<evidence type="ECO:0000256" key="5">
    <source>
        <dbReference type="ARBA" id="ARBA00023310"/>
    </source>
</evidence>
<keyword evidence="5 6" id="KW-0066">ATP synthesis</keyword>
<comment type="similarity">
    <text evidence="1 6">Belongs to the V-ATPase V0D/AC39 subunit family.</text>
</comment>
<dbReference type="AlphaFoldDB" id="A0A7G9YR69"/>
<dbReference type="InterPro" id="IPR014272">
    <property type="entry name" value="ATPase_V0-cplx_csu"/>
</dbReference>
<comment type="subunit">
    <text evidence="6">Has multiple subunits with at least A(3), B(3), C, D, E, F, H, I and proteolipid K(x).</text>
</comment>
<sequence length="349" mass="40794">MLKTPWKRKQGTKSYAYLCARVRAMKSKLLPKEVYPRLMKMEIAEITRFIEDSEYKADVDELAQKYDGVNLIEHALNQNLALTYRKLLTISAGESHQLISEYLRWWDVWNIKTILRGKKYGATDEEILESVVSAGQFGYHDLMTIVQKDVPEITEMLRQNYPLEGYSEEELDHFENVLDKFYYEKLTEIEAVRKPKTKSHRLFSEMIRTEVDMKNLKTLFRSAKAGVKRERIIDMLIPGGLKLNTIALIKLTGLPFNEFTASLRDYPYWEEHLSSIVTEDMDSLIGVEIGLEKYWLKYAARTSHYYPLSIVPIMDYILSKRNEVDNIRMIVRGREAGLSDEVIRSRLVL</sequence>
<evidence type="ECO:0000256" key="1">
    <source>
        <dbReference type="ARBA" id="ARBA00006709"/>
    </source>
</evidence>
<name>A0A7G9YR69_9EURY</name>
<dbReference type="InterPro" id="IPR044911">
    <property type="entry name" value="V-type_ATPase_csu/dsu_dom_3"/>
</dbReference>
<keyword evidence="3 6" id="KW-0375">Hydrogen ion transport</keyword>
<dbReference type="Gene3D" id="1.10.132.50">
    <property type="entry name" value="ATP synthase (C/AC39) subunit, domain 3"/>
    <property type="match status" value="1"/>
</dbReference>
<evidence type="ECO:0000313" key="7">
    <source>
        <dbReference type="EMBL" id="QNO50503.1"/>
    </source>
</evidence>
<keyword evidence="6" id="KW-0472">Membrane</keyword>
<evidence type="ECO:0000256" key="4">
    <source>
        <dbReference type="ARBA" id="ARBA00023065"/>
    </source>
</evidence>